<dbReference type="Gene3D" id="2.70.70.10">
    <property type="entry name" value="Glucose Permease (Domain IIA)"/>
    <property type="match status" value="1"/>
</dbReference>
<dbReference type="Pfam" id="PF01551">
    <property type="entry name" value="Peptidase_M23"/>
    <property type="match status" value="1"/>
</dbReference>
<feature type="coiled-coil region" evidence="2">
    <location>
        <begin position="162"/>
        <end position="259"/>
    </location>
</feature>
<comment type="caution">
    <text evidence="4">The sequence shown here is derived from an EMBL/GenBank/DDBJ whole genome shotgun (WGS) entry which is preliminary data.</text>
</comment>
<dbReference type="GO" id="GO:0004222">
    <property type="term" value="F:metalloendopeptidase activity"/>
    <property type="evidence" value="ECO:0007669"/>
    <property type="project" value="TreeGrafter"/>
</dbReference>
<gene>
    <name evidence="4" type="ORF">IAD50_00810</name>
</gene>
<name>A0A9D1I6M0_9CLOT</name>
<dbReference type="InterPro" id="IPR050570">
    <property type="entry name" value="Cell_wall_metabolism_enzyme"/>
</dbReference>
<dbReference type="Gene3D" id="6.10.250.3150">
    <property type="match status" value="1"/>
</dbReference>
<dbReference type="FunFam" id="2.70.70.10:FF:000006">
    <property type="entry name" value="M23 family peptidase"/>
    <property type="match status" value="1"/>
</dbReference>
<dbReference type="PANTHER" id="PTHR21666:SF289">
    <property type="entry name" value="L-ALA--D-GLU ENDOPEPTIDASE"/>
    <property type="match status" value="1"/>
</dbReference>
<evidence type="ECO:0000313" key="4">
    <source>
        <dbReference type="EMBL" id="HIU28817.1"/>
    </source>
</evidence>
<reference evidence="4" key="2">
    <citation type="journal article" date="2021" name="PeerJ">
        <title>Extensive microbial diversity within the chicken gut microbiome revealed by metagenomics and culture.</title>
        <authorList>
            <person name="Gilroy R."/>
            <person name="Ravi A."/>
            <person name="Getino M."/>
            <person name="Pursley I."/>
            <person name="Horton D.L."/>
            <person name="Alikhan N.F."/>
            <person name="Baker D."/>
            <person name="Gharbi K."/>
            <person name="Hall N."/>
            <person name="Watson M."/>
            <person name="Adriaenssens E.M."/>
            <person name="Foster-Nyarko E."/>
            <person name="Jarju S."/>
            <person name="Secka A."/>
            <person name="Antonio M."/>
            <person name="Oren A."/>
            <person name="Chaudhuri R.R."/>
            <person name="La Ragione R."/>
            <person name="Hildebrand F."/>
            <person name="Pallen M.J."/>
        </authorList>
    </citation>
    <scope>NUCLEOTIDE SEQUENCE</scope>
    <source>
        <strain evidence="4">CHK195-4489</strain>
    </source>
</reference>
<sequence>MTKKRSYRLVIIFSLLLVMFINTAAAVLAMSTDEIQNQIDSNQAQQSQIEDELAELREQILTQKEKDEQISQEMAAILEEKQVYASELEKMLDDLEYIYQQIEEFDQSIAETEERYNEALELFYNRARVMYQYTQYDSLRLFTESKDIFDFASRDRLFARMMENDRKTLEDLEIMRTDLENKKALQEQMKVDAEALVAEKEAVIAAIENKEAVALDQLQASRSALETLESQEEAMRQESDRIEAAIRELQSLYEQYTTDYDGRLMWPSRNTRKISSYFGMRIHPIYGYPKMHNGIDIGASYGTDILASADGVVTSVTYNEGGYGWYIVVYHGDGISTLYAHCSSIIASVGETVKQGQVIALVGSTGASTGPHIHFEVRENGTPVDPLGYVSP</sequence>
<feature type="coiled-coil region" evidence="2">
    <location>
        <begin position="39"/>
        <end position="73"/>
    </location>
</feature>
<organism evidence="4 5">
    <name type="scientific">Candidatus Egerieisoma faecipullorum</name>
    <dbReference type="NCBI Taxonomy" id="2840963"/>
    <lineage>
        <taxon>Bacteria</taxon>
        <taxon>Bacillati</taxon>
        <taxon>Bacillota</taxon>
        <taxon>Clostridia</taxon>
        <taxon>Eubacteriales</taxon>
        <taxon>Clostridiaceae</taxon>
        <taxon>Clostridiaceae incertae sedis</taxon>
        <taxon>Candidatus Egerieisoma</taxon>
    </lineage>
</organism>
<dbReference type="CDD" id="cd12797">
    <property type="entry name" value="M23_peptidase"/>
    <property type="match status" value="1"/>
</dbReference>
<keyword evidence="1" id="KW-0732">Signal</keyword>
<dbReference type="InterPro" id="IPR011055">
    <property type="entry name" value="Dup_hybrid_motif"/>
</dbReference>
<keyword evidence="2" id="KW-0175">Coiled coil</keyword>
<evidence type="ECO:0000259" key="3">
    <source>
        <dbReference type="Pfam" id="PF01551"/>
    </source>
</evidence>
<dbReference type="Proteomes" id="UP000824089">
    <property type="component" value="Unassembled WGS sequence"/>
</dbReference>
<protein>
    <submittedName>
        <fullName evidence="4">Peptidoglycan DD-metalloendopeptidase family protein</fullName>
    </submittedName>
</protein>
<dbReference type="AlphaFoldDB" id="A0A9D1I6M0"/>
<dbReference type="EMBL" id="DVMM01000014">
    <property type="protein sequence ID" value="HIU28817.1"/>
    <property type="molecule type" value="Genomic_DNA"/>
</dbReference>
<reference evidence="4" key="1">
    <citation type="submission" date="2020-10" db="EMBL/GenBank/DDBJ databases">
        <authorList>
            <person name="Gilroy R."/>
        </authorList>
    </citation>
    <scope>NUCLEOTIDE SEQUENCE</scope>
    <source>
        <strain evidence="4">CHK195-4489</strain>
    </source>
</reference>
<accession>A0A9D1I6M0</accession>
<dbReference type="PANTHER" id="PTHR21666">
    <property type="entry name" value="PEPTIDASE-RELATED"/>
    <property type="match status" value="1"/>
</dbReference>
<dbReference type="SUPFAM" id="SSF51261">
    <property type="entry name" value="Duplicated hybrid motif"/>
    <property type="match status" value="1"/>
</dbReference>
<evidence type="ECO:0000256" key="2">
    <source>
        <dbReference type="SAM" id="Coils"/>
    </source>
</evidence>
<dbReference type="InterPro" id="IPR016047">
    <property type="entry name" value="M23ase_b-sheet_dom"/>
</dbReference>
<evidence type="ECO:0000313" key="5">
    <source>
        <dbReference type="Proteomes" id="UP000824089"/>
    </source>
</evidence>
<evidence type="ECO:0000256" key="1">
    <source>
        <dbReference type="ARBA" id="ARBA00022729"/>
    </source>
</evidence>
<proteinExistence type="predicted"/>
<feature type="domain" description="M23ase beta-sheet core" evidence="3">
    <location>
        <begin position="290"/>
        <end position="386"/>
    </location>
</feature>